<proteinExistence type="inferred from homology"/>
<keyword evidence="3" id="KW-0731">Sigma factor</keyword>
<dbReference type="CDD" id="cd06171">
    <property type="entry name" value="Sigma70_r4"/>
    <property type="match status" value="1"/>
</dbReference>
<dbReference type="RefSeq" id="WP_386058624.1">
    <property type="nucleotide sequence ID" value="NZ_JBHTKL010000002.1"/>
</dbReference>
<gene>
    <name evidence="7" type="ORF">ACFQ2J_08280</name>
</gene>
<evidence type="ECO:0000259" key="5">
    <source>
        <dbReference type="Pfam" id="PF04542"/>
    </source>
</evidence>
<evidence type="ECO:0000256" key="3">
    <source>
        <dbReference type="ARBA" id="ARBA00023082"/>
    </source>
</evidence>
<organism evidence="7 8">
    <name type="scientific">Thalassobacillus hwangdonensis</name>
    <dbReference type="NCBI Taxonomy" id="546108"/>
    <lineage>
        <taxon>Bacteria</taxon>
        <taxon>Bacillati</taxon>
        <taxon>Bacillota</taxon>
        <taxon>Bacilli</taxon>
        <taxon>Bacillales</taxon>
        <taxon>Bacillaceae</taxon>
        <taxon>Thalassobacillus</taxon>
    </lineage>
</organism>
<name>A0ABW3L257_9BACI</name>
<dbReference type="SUPFAM" id="SSF88659">
    <property type="entry name" value="Sigma3 and sigma4 domains of RNA polymerase sigma factors"/>
    <property type="match status" value="1"/>
</dbReference>
<dbReference type="Gene3D" id="1.10.10.10">
    <property type="entry name" value="Winged helix-like DNA-binding domain superfamily/Winged helix DNA-binding domain"/>
    <property type="match status" value="1"/>
</dbReference>
<dbReference type="SUPFAM" id="SSF88946">
    <property type="entry name" value="Sigma2 domain of RNA polymerase sigma factors"/>
    <property type="match status" value="1"/>
</dbReference>
<dbReference type="PANTHER" id="PTHR43133">
    <property type="entry name" value="RNA POLYMERASE ECF-TYPE SIGMA FACTO"/>
    <property type="match status" value="1"/>
</dbReference>
<dbReference type="InterPro" id="IPR013324">
    <property type="entry name" value="RNA_pol_sigma_r3/r4-like"/>
</dbReference>
<dbReference type="InterPro" id="IPR039425">
    <property type="entry name" value="RNA_pol_sigma-70-like"/>
</dbReference>
<keyword evidence="2" id="KW-0805">Transcription regulation</keyword>
<feature type="domain" description="RNA polymerase sigma factor 70 region 4 type 2" evidence="6">
    <location>
        <begin position="122"/>
        <end position="173"/>
    </location>
</feature>
<dbReference type="PANTHER" id="PTHR43133:SF62">
    <property type="entry name" value="RNA POLYMERASE SIGMA FACTOR SIGZ"/>
    <property type="match status" value="1"/>
</dbReference>
<protein>
    <submittedName>
        <fullName evidence="7">RNA polymerase sigma factor</fullName>
    </submittedName>
</protein>
<keyword evidence="4" id="KW-0804">Transcription</keyword>
<comment type="caution">
    <text evidence="7">The sequence shown here is derived from an EMBL/GenBank/DDBJ whole genome shotgun (WGS) entry which is preliminary data.</text>
</comment>
<dbReference type="Pfam" id="PF08281">
    <property type="entry name" value="Sigma70_r4_2"/>
    <property type="match status" value="1"/>
</dbReference>
<evidence type="ECO:0000256" key="4">
    <source>
        <dbReference type="ARBA" id="ARBA00023163"/>
    </source>
</evidence>
<evidence type="ECO:0000256" key="2">
    <source>
        <dbReference type="ARBA" id="ARBA00023015"/>
    </source>
</evidence>
<accession>A0ABW3L257</accession>
<dbReference type="EMBL" id="JBHTKL010000002">
    <property type="protein sequence ID" value="MFD1019188.1"/>
    <property type="molecule type" value="Genomic_DNA"/>
</dbReference>
<dbReference type="Proteomes" id="UP001596990">
    <property type="component" value="Unassembled WGS sequence"/>
</dbReference>
<reference evidence="8" key="1">
    <citation type="journal article" date="2019" name="Int. J. Syst. Evol. Microbiol.">
        <title>The Global Catalogue of Microorganisms (GCM) 10K type strain sequencing project: providing services to taxonomists for standard genome sequencing and annotation.</title>
        <authorList>
            <consortium name="The Broad Institute Genomics Platform"/>
            <consortium name="The Broad Institute Genome Sequencing Center for Infectious Disease"/>
            <person name="Wu L."/>
            <person name="Ma J."/>
        </authorList>
    </citation>
    <scope>NUCLEOTIDE SEQUENCE [LARGE SCALE GENOMIC DNA]</scope>
    <source>
        <strain evidence="8">CCUG 56607</strain>
    </source>
</reference>
<dbReference type="Gene3D" id="1.10.1740.10">
    <property type="match status" value="1"/>
</dbReference>
<feature type="domain" description="RNA polymerase sigma-70 region 2" evidence="5">
    <location>
        <begin position="23"/>
        <end position="90"/>
    </location>
</feature>
<keyword evidence="8" id="KW-1185">Reference proteome</keyword>
<dbReference type="InterPro" id="IPR013325">
    <property type="entry name" value="RNA_pol_sigma_r2"/>
</dbReference>
<evidence type="ECO:0000313" key="7">
    <source>
        <dbReference type="EMBL" id="MFD1019188.1"/>
    </source>
</evidence>
<dbReference type="Pfam" id="PF04542">
    <property type="entry name" value="Sigma70_r2"/>
    <property type="match status" value="1"/>
</dbReference>
<dbReference type="InterPro" id="IPR014284">
    <property type="entry name" value="RNA_pol_sigma-70_dom"/>
</dbReference>
<comment type="similarity">
    <text evidence="1">Belongs to the sigma-70 factor family. ECF subfamily.</text>
</comment>
<evidence type="ECO:0000256" key="1">
    <source>
        <dbReference type="ARBA" id="ARBA00010641"/>
    </source>
</evidence>
<sequence length="189" mass="22274">MSSRDIELYHRIQQKDKQALEEIYTKYEKLLYSFAFKMCGDKELAEEMIQDVFMKLWTDKATYDESKGKFSSWLLTVARYTGIDLIRKRKNNHVTLEEEQDSLHEETPSSEDIVVWKEQRALVQKAVRSLSREQIQMVDLFYFKGHTQKEIADQCDLPLGTVKGRIRLALKHLKKELENIKRKGGVQDV</sequence>
<dbReference type="InterPro" id="IPR007627">
    <property type="entry name" value="RNA_pol_sigma70_r2"/>
</dbReference>
<dbReference type="NCBIfam" id="TIGR02937">
    <property type="entry name" value="sigma70-ECF"/>
    <property type="match status" value="1"/>
</dbReference>
<evidence type="ECO:0000313" key="8">
    <source>
        <dbReference type="Proteomes" id="UP001596990"/>
    </source>
</evidence>
<dbReference type="InterPro" id="IPR013249">
    <property type="entry name" value="RNA_pol_sigma70_r4_t2"/>
</dbReference>
<evidence type="ECO:0000259" key="6">
    <source>
        <dbReference type="Pfam" id="PF08281"/>
    </source>
</evidence>
<dbReference type="InterPro" id="IPR036388">
    <property type="entry name" value="WH-like_DNA-bd_sf"/>
</dbReference>